<organism evidence="4 5">
    <name type="scientific">Archaeoglobus profundus (strain DSM 5631 / JCM 9629 / NBRC 100127 / Av18)</name>
    <dbReference type="NCBI Taxonomy" id="572546"/>
    <lineage>
        <taxon>Archaea</taxon>
        <taxon>Methanobacteriati</taxon>
        <taxon>Methanobacteriota</taxon>
        <taxon>Archaeoglobi</taxon>
        <taxon>Archaeoglobales</taxon>
        <taxon>Archaeoglobaceae</taxon>
        <taxon>Archaeoglobus</taxon>
    </lineage>
</organism>
<dbReference type="InterPro" id="IPR050792">
    <property type="entry name" value="ADP-ribosylglycohydrolase"/>
</dbReference>
<evidence type="ECO:0000256" key="3">
    <source>
        <dbReference type="PIRSR" id="PIRSR605502-1"/>
    </source>
</evidence>
<keyword evidence="3" id="KW-0460">Magnesium</keyword>
<dbReference type="InterPro" id="IPR036705">
    <property type="entry name" value="Ribosyl_crysJ1_sf"/>
</dbReference>
<evidence type="ECO:0000313" key="4">
    <source>
        <dbReference type="EMBL" id="ADB57985.1"/>
    </source>
</evidence>
<dbReference type="Pfam" id="PF03747">
    <property type="entry name" value="ADP_ribosyl_GH"/>
    <property type="match status" value="1"/>
</dbReference>
<evidence type="ECO:0000313" key="5">
    <source>
        <dbReference type="Proteomes" id="UP000001901"/>
    </source>
</evidence>
<dbReference type="AlphaFoldDB" id="D2RI60"/>
<dbReference type="Proteomes" id="UP000001901">
    <property type="component" value="Chromosome"/>
</dbReference>
<proteinExistence type="inferred from homology"/>
<dbReference type="PaxDb" id="572546-Arcpr_0924"/>
<accession>D2RI60</accession>
<feature type="binding site" evidence="3">
    <location>
        <position position="55"/>
    </location>
    <ligand>
        <name>Mg(2+)</name>
        <dbReference type="ChEBI" id="CHEBI:18420"/>
        <label>1</label>
    </ligand>
</feature>
<dbReference type="Gene3D" id="1.10.4080.10">
    <property type="entry name" value="ADP-ribosylation/Crystallin J1"/>
    <property type="match status" value="1"/>
</dbReference>
<gene>
    <name evidence="4" type="ordered locus">Arcpr_0924</name>
</gene>
<keyword evidence="2" id="KW-0378">Hydrolase</keyword>
<feature type="binding site" evidence="3">
    <location>
        <position position="56"/>
    </location>
    <ligand>
        <name>Mg(2+)</name>
        <dbReference type="ChEBI" id="CHEBI:18420"/>
        <label>1</label>
    </ligand>
</feature>
<feature type="binding site" evidence="3">
    <location>
        <position position="252"/>
    </location>
    <ligand>
        <name>Mg(2+)</name>
        <dbReference type="ChEBI" id="CHEBI:18420"/>
        <label>1</label>
    </ligand>
</feature>
<dbReference type="PANTHER" id="PTHR16222:SF24">
    <property type="entry name" value="ADP-RIBOSYLHYDROLASE ARH3"/>
    <property type="match status" value="1"/>
</dbReference>
<feature type="binding site" evidence="3">
    <location>
        <position position="250"/>
    </location>
    <ligand>
        <name>Mg(2+)</name>
        <dbReference type="ChEBI" id="CHEBI:18420"/>
        <label>1</label>
    </ligand>
</feature>
<dbReference type="KEGG" id="apo:Arcpr_0924"/>
<dbReference type="eggNOG" id="arCOG04448">
    <property type="taxonomic scope" value="Archaea"/>
</dbReference>
<dbReference type="PANTHER" id="PTHR16222">
    <property type="entry name" value="ADP-RIBOSYLGLYCOHYDROLASE"/>
    <property type="match status" value="1"/>
</dbReference>
<keyword evidence="3" id="KW-0479">Metal-binding</keyword>
<dbReference type="SUPFAM" id="SSF101478">
    <property type="entry name" value="ADP-ribosylglycohydrolase"/>
    <property type="match status" value="1"/>
</dbReference>
<dbReference type="STRING" id="572546.Arcpr_0924"/>
<keyword evidence="5" id="KW-1185">Reference proteome</keyword>
<dbReference type="HOGENOM" id="CLU_024566_3_0_2"/>
<reference evidence="4 5" key="1">
    <citation type="journal article" date="2010" name="Stand. Genomic Sci.">
        <title>Complete genome sequence of Archaeoglobus profundus type strain (AV18).</title>
        <authorList>
            <person name="von Jan M."/>
            <person name="Lapidus A."/>
            <person name="Del Rio T.G."/>
            <person name="Copeland A."/>
            <person name="Tice H."/>
            <person name="Cheng J.F."/>
            <person name="Lucas S."/>
            <person name="Chen F."/>
            <person name="Nolan M."/>
            <person name="Goodwin L."/>
            <person name="Han C."/>
            <person name="Pitluck S."/>
            <person name="Liolios K."/>
            <person name="Ivanova N."/>
            <person name="Mavromatis K."/>
            <person name="Ovchinnikova G."/>
            <person name="Chertkov O."/>
            <person name="Pati A."/>
            <person name="Chen A."/>
            <person name="Palaniappan K."/>
            <person name="Land M."/>
            <person name="Hauser L."/>
            <person name="Chang Y.J."/>
            <person name="Jeffries C.D."/>
            <person name="Saunders E."/>
            <person name="Brettin T."/>
            <person name="Detter J.C."/>
            <person name="Chain P."/>
            <person name="Eichinger K."/>
            <person name="Huber H."/>
            <person name="Spring S."/>
            <person name="Rohde M."/>
            <person name="Goker M."/>
            <person name="Wirth R."/>
            <person name="Woyke T."/>
            <person name="Bristow J."/>
            <person name="Eisen J.A."/>
            <person name="Markowitz V."/>
            <person name="Hugenholtz P."/>
            <person name="Kyrpides N.C."/>
            <person name="Klenk H.P."/>
        </authorList>
    </citation>
    <scope>NUCLEOTIDE SEQUENCE [LARGE SCALE GENOMIC DNA]</scope>
    <source>
        <strain evidence="5">DSM 5631 / JCM 9629 / NBRC 100127 / Av18</strain>
    </source>
</reference>
<dbReference type="InterPro" id="IPR005502">
    <property type="entry name" value="Ribosyl_crysJ1"/>
</dbReference>
<feature type="binding site" evidence="3">
    <location>
        <position position="57"/>
    </location>
    <ligand>
        <name>Mg(2+)</name>
        <dbReference type="ChEBI" id="CHEBI:18420"/>
        <label>1</label>
    </ligand>
</feature>
<dbReference type="EMBL" id="CP001857">
    <property type="protein sequence ID" value="ADB57985.1"/>
    <property type="molecule type" value="Genomic_DNA"/>
</dbReference>
<comment type="cofactor">
    <cofactor evidence="3">
        <name>Mg(2+)</name>
        <dbReference type="ChEBI" id="CHEBI:18420"/>
    </cofactor>
    <text evidence="3">Binds 2 magnesium ions per subunit.</text>
</comment>
<dbReference type="GO" id="GO:0016787">
    <property type="term" value="F:hydrolase activity"/>
    <property type="evidence" value="ECO:0007669"/>
    <property type="project" value="UniProtKB-KW"/>
</dbReference>
<sequence length="305" mass="33481">MMLKKFRGALLGFAIGDALGMPAEGLKLDEVRKMFGRIDDFLDSPLGDLKAGEWTDDTEQMLILAESLLSKRYLDPADLSRRLLNLKSNRIGWTTRRALEKLKLGAHWFEAGVESDSCGASLRVLPISLVYSFNLDLVEKYAMISASVTHRGSSAVGAIAYALAVACVVNNFSHDETIEEVIGRVRRYDELLADKISLAYDLVGEDVETVVDRIGNSISIYDCIPLAFNIFLSTESFKDCAVKSANVGGDSDSICAMACGLKGCELGVDAIPKGWIVRLKDHEYIVEIADRLYDLRLIVESGGEI</sequence>
<evidence type="ECO:0000256" key="1">
    <source>
        <dbReference type="ARBA" id="ARBA00010702"/>
    </source>
</evidence>
<comment type="similarity">
    <text evidence="1">Belongs to the ADP-ribosylglycohydrolase family.</text>
</comment>
<name>D2RI60_ARCPA</name>
<dbReference type="GO" id="GO:0046872">
    <property type="term" value="F:metal ion binding"/>
    <property type="evidence" value="ECO:0007669"/>
    <property type="project" value="UniProtKB-KW"/>
</dbReference>
<protein>
    <submittedName>
        <fullName evidence="4">ADP-ribosylation/Crystallin J1</fullName>
    </submittedName>
</protein>
<evidence type="ECO:0000256" key="2">
    <source>
        <dbReference type="ARBA" id="ARBA00022801"/>
    </source>
</evidence>
<feature type="binding site" evidence="3">
    <location>
        <position position="253"/>
    </location>
    <ligand>
        <name>Mg(2+)</name>
        <dbReference type="ChEBI" id="CHEBI:18420"/>
        <label>1</label>
    </ligand>
</feature>